<dbReference type="EMBL" id="LZYO01000164">
    <property type="protein sequence ID" value="ODH27261.1"/>
    <property type="molecule type" value="Genomic_DNA"/>
</dbReference>
<sequence>MNQPRKLVNDIQHEEISTRLSPGENFHVQDKNIKHTKKSHPLFLPED</sequence>
<dbReference type="AlphaFoldDB" id="A0A1D2JDM7"/>
<dbReference type="Proteomes" id="UP000242814">
    <property type="component" value="Unassembled WGS sequence"/>
</dbReference>
<gene>
    <name evidence="1" type="ORF">ACO22_04258</name>
</gene>
<protein>
    <submittedName>
        <fullName evidence="1">Uncharacterized protein</fullName>
    </submittedName>
</protein>
<evidence type="ECO:0000313" key="1">
    <source>
        <dbReference type="EMBL" id="ODH27261.1"/>
    </source>
</evidence>
<name>A0A1D2JDM7_PARBR</name>
<organism evidence="1 2">
    <name type="scientific">Paracoccidioides brasiliensis</name>
    <dbReference type="NCBI Taxonomy" id="121759"/>
    <lineage>
        <taxon>Eukaryota</taxon>
        <taxon>Fungi</taxon>
        <taxon>Dikarya</taxon>
        <taxon>Ascomycota</taxon>
        <taxon>Pezizomycotina</taxon>
        <taxon>Eurotiomycetes</taxon>
        <taxon>Eurotiomycetidae</taxon>
        <taxon>Onygenales</taxon>
        <taxon>Ajellomycetaceae</taxon>
        <taxon>Paracoccidioides</taxon>
    </lineage>
</organism>
<accession>A0A1D2JDM7</accession>
<reference evidence="1 2" key="1">
    <citation type="submission" date="2016-06" db="EMBL/GenBank/DDBJ databases">
        <authorList>
            <person name="Kjaerup R.B."/>
            <person name="Dalgaard T.S."/>
            <person name="Juul-Madsen H.R."/>
        </authorList>
    </citation>
    <scope>NUCLEOTIDE SEQUENCE [LARGE SCALE GENOMIC DNA]</scope>
    <source>
        <strain evidence="1 2">Pb300</strain>
    </source>
</reference>
<proteinExistence type="predicted"/>
<evidence type="ECO:0000313" key="2">
    <source>
        <dbReference type="Proteomes" id="UP000242814"/>
    </source>
</evidence>
<comment type="caution">
    <text evidence="1">The sequence shown here is derived from an EMBL/GenBank/DDBJ whole genome shotgun (WGS) entry which is preliminary data.</text>
</comment>